<dbReference type="EMBL" id="VTFT01000001">
    <property type="protein sequence ID" value="TYT26387.1"/>
    <property type="molecule type" value="Genomic_DNA"/>
</dbReference>
<evidence type="ECO:0000256" key="1">
    <source>
        <dbReference type="SAM" id="MobiDB-lite"/>
    </source>
</evidence>
<dbReference type="AlphaFoldDB" id="A0A5D4XNY3"/>
<protein>
    <submittedName>
        <fullName evidence="3">DUF2235 domain-containing protein</fullName>
    </submittedName>
</protein>
<dbReference type="OrthoDB" id="5952792at2"/>
<name>A0A5D4XNY3_9GAMM</name>
<feature type="domain" description="T6SS Phospholipase effector Tle1-like catalytic" evidence="2">
    <location>
        <begin position="196"/>
        <end position="280"/>
    </location>
</feature>
<sequence>MGGQRHPDGVATIQATADDMASFRRASEDLSSFAAPVLLKRESPTDRLFLAAFDGTGNSMFKDAPENHTNVAHIYRQANDLRRQGVDSIRAGYVEGVGTQGGLAGTRDLISGRTYTARLEEMYLQFLTEAARWIEKNPDADIRLASIGFSRGAEQAAGFTRLVEERGIQDPEGAKVVRGRDGLIDRVEFTKPPLREPGTVVQAIGLFDPVGTGVPRDHDRRPAASVVSGFQITADDERRNLFQGTRITDMGTTFDGRFLNVLVAGAHSDIGGGYQQNGLSIRSGNLMIDYLNALSDQPFLVKRPEPVEPALNVIHRSEQHQFFYRTSEFDRDGTRVHQEELAPPPLCRIDCRDAEPRNEALAAGLAWQRVAIAPVPGLEAGQSTSIDQRAMVDRLLQAAQRDDGPAIGLLSRDFLHGEAGQAWLAAGQARLREEDQTRNEVHGRAPAPLEMPR</sequence>
<evidence type="ECO:0000313" key="4">
    <source>
        <dbReference type="Proteomes" id="UP000324973"/>
    </source>
</evidence>
<accession>A0A5D4XNY3</accession>
<organism evidence="3 4">
    <name type="scientific">Luteimonas viscosa</name>
    <dbReference type="NCBI Taxonomy" id="1132694"/>
    <lineage>
        <taxon>Bacteria</taxon>
        <taxon>Pseudomonadati</taxon>
        <taxon>Pseudomonadota</taxon>
        <taxon>Gammaproteobacteria</taxon>
        <taxon>Lysobacterales</taxon>
        <taxon>Lysobacteraceae</taxon>
        <taxon>Luteimonas</taxon>
    </lineage>
</organism>
<evidence type="ECO:0000313" key="3">
    <source>
        <dbReference type="EMBL" id="TYT26387.1"/>
    </source>
</evidence>
<feature type="domain" description="T6SS Phospholipase effector Tle1-like catalytic" evidence="2">
    <location>
        <begin position="52"/>
        <end position="174"/>
    </location>
</feature>
<feature type="compositionally biased region" description="Basic and acidic residues" evidence="1">
    <location>
        <begin position="431"/>
        <end position="443"/>
    </location>
</feature>
<feature type="region of interest" description="Disordered" evidence="1">
    <location>
        <begin position="431"/>
        <end position="453"/>
    </location>
</feature>
<dbReference type="PANTHER" id="PTHR33840">
    <property type="match status" value="1"/>
</dbReference>
<evidence type="ECO:0000259" key="2">
    <source>
        <dbReference type="Pfam" id="PF09994"/>
    </source>
</evidence>
<gene>
    <name evidence="3" type="ORF">FZO89_09015</name>
</gene>
<reference evidence="3 4" key="1">
    <citation type="submission" date="2019-08" db="EMBL/GenBank/DDBJ databases">
        <title>Luteimonas viscosus sp. nov., isolated from soil of a sunflower field.</title>
        <authorList>
            <person name="Jianli Z."/>
            <person name="Ying Z."/>
        </authorList>
    </citation>
    <scope>NUCLEOTIDE SEQUENCE [LARGE SCALE GENOMIC DNA]</scope>
    <source>
        <strain evidence="3 4">XBU10</strain>
    </source>
</reference>
<proteinExistence type="predicted"/>
<keyword evidence="4" id="KW-1185">Reference proteome</keyword>
<dbReference type="Pfam" id="PF09994">
    <property type="entry name" value="T6SS_Tle1-like_cat"/>
    <property type="match status" value="2"/>
</dbReference>
<comment type="caution">
    <text evidence="3">The sequence shown here is derived from an EMBL/GenBank/DDBJ whole genome shotgun (WGS) entry which is preliminary data.</text>
</comment>
<dbReference type="InterPro" id="IPR018712">
    <property type="entry name" value="Tle1-like_cat"/>
</dbReference>
<dbReference type="Proteomes" id="UP000324973">
    <property type="component" value="Unassembled WGS sequence"/>
</dbReference>
<dbReference type="PANTHER" id="PTHR33840:SF1">
    <property type="entry name" value="TLE1 PHOSPHOLIPASE DOMAIN-CONTAINING PROTEIN"/>
    <property type="match status" value="1"/>
</dbReference>